<dbReference type="EMBL" id="WOGU01000001">
    <property type="protein sequence ID" value="MUN61581.1"/>
    <property type="molecule type" value="Genomic_DNA"/>
</dbReference>
<dbReference type="AlphaFoldDB" id="A0A6N8GEL7"/>
<protein>
    <recommendedName>
        <fullName evidence="3">Restriction endonuclease type IV Mrr domain-containing protein</fullName>
    </recommendedName>
</protein>
<reference evidence="1 2" key="1">
    <citation type="submission" date="2019-12" db="EMBL/GenBank/DDBJ databases">
        <authorList>
            <person name="Shi Y."/>
        </authorList>
    </citation>
    <scope>NUCLEOTIDE SEQUENCE [LARGE SCALE GENOMIC DNA]</scope>
    <source>
        <strain evidence="1 2">JCM 17929</strain>
    </source>
</reference>
<dbReference type="Proteomes" id="UP000436989">
    <property type="component" value="Unassembled WGS sequence"/>
</dbReference>
<sequence>MTRTRASAKAAGTRFERTVADYLATHVDDRIDRRVKTGANDKGDIGGVRTRDGHRLALECKDYGGRLEPSAWLREAATERDNDGALAGLVIAKRRGVSDPGQQYVLGTVDDLVALLQGARPEVNR</sequence>
<name>A0A6N8GEL7_9MICC</name>
<proteinExistence type="predicted"/>
<dbReference type="RefSeq" id="WP_156266143.1">
    <property type="nucleotide sequence ID" value="NZ_WOGU01000001.1"/>
</dbReference>
<evidence type="ECO:0000313" key="2">
    <source>
        <dbReference type="Proteomes" id="UP000436989"/>
    </source>
</evidence>
<organism evidence="1 2">
    <name type="scientific">Kocuria sediminis</name>
    <dbReference type="NCBI Taxonomy" id="1038857"/>
    <lineage>
        <taxon>Bacteria</taxon>
        <taxon>Bacillati</taxon>
        <taxon>Actinomycetota</taxon>
        <taxon>Actinomycetes</taxon>
        <taxon>Micrococcales</taxon>
        <taxon>Micrococcaceae</taxon>
        <taxon>Kocuria</taxon>
    </lineage>
</organism>
<keyword evidence="2" id="KW-1185">Reference proteome</keyword>
<comment type="caution">
    <text evidence="1">The sequence shown here is derived from an EMBL/GenBank/DDBJ whole genome shotgun (WGS) entry which is preliminary data.</text>
</comment>
<evidence type="ECO:0008006" key="3">
    <source>
        <dbReference type="Google" id="ProtNLM"/>
    </source>
</evidence>
<evidence type="ECO:0000313" key="1">
    <source>
        <dbReference type="EMBL" id="MUN61581.1"/>
    </source>
</evidence>
<gene>
    <name evidence="1" type="ORF">GMA12_00150</name>
</gene>
<accession>A0A6N8GEL7</accession>